<dbReference type="AlphaFoldDB" id="A0A2T1NDP9"/>
<evidence type="ECO:0000313" key="11">
    <source>
        <dbReference type="Proteomes" id="UP000238426"/>
    </source>
</evidence>
<evidence type="ECO:0000256" key="9">
    <source>
        <dbReference type="SAM" id="SignalP"/>
    </source>
</evidence>
<dbReference type="Pfam" id="PF02321">
    <property type="entry name" value="OEP"/>
    <property type="match status" value="1"/>
</dbReference>
<dbReference type="SUPFAM" id="SSF56954">
    <property type="entry name" value="Outer membrane efflux proteins (OEP)"/>
    <property type="match status" value="1"/>
</dbReference>
<evidence type="ECO:0000256" key="3">
    <source>
        <dbReference type="ARBA" id="ARBA00022448"/>
    </source>
</evidence>
<dbReference type="InterPro" id="IPR003423">
    <property type="entry name" value="OMP_efflux"/>
</dbReference>
<dbReference type="OrthoDB" id="367883at2"/>
<evidence type="ECO:0000256" key="1">
    <source>
        <dbReference type="ARBA" id="ARBA00004442"/>
    </source>
</evidence>
<name>A0A2T1NDP9_9FLAO</name>
<feature type="coiled-coil region" evidence="8">
    <location>
        <begin position="339"/>
        <end position="388"/>
    </location>
</feature>
<sequence>MRKLLFIGLVLLSLQVVAQQDIPNTFTLQEAIDYALQNNRNAILANKDITAAEKQKWETTATGLPQINAEVNYQNFLKQQVSVVPAEFFGGQPGELAEVIFGAKQTATGTATLSQKIFDGTYLVGLQSAKVFLEISKNAKIKTDLQVREGVINAFGNVLLAQESISILESNIEVLEKNLFDITKIYENGFEEEESVEQLKITLSGVKNQLNKTKRLETIAYQMLNLTLGIPYNYSITLTDNLETLTQRNILFDTNGSNEVTSTIDYLIAQNDKTAKELLVKLEKSKALPTLSAFLNGGYSSFGDEFVFLDKDNKWFASSLLGVNLKIPIFSSLGRSAATQRAEINLDKAELQLIETEQKLQLQINSAKNDYEFAVEDYENKKENLALAQRIESKNQTKFFEGVATSFDLRQAQIQLYTTQQEYLQTMLNVLNAKAKLETLTNQTSTY</sequence>
<evidence type="ECO:0000256" key="2">
    <source>
        <dbReference type="ARBA" id="ARBA00007613"/>
    </source>
</evidence>
<feature type="coiled-coil region" evidence="8">
    <location>
        <begin position="158"/>
        <end position="216"/>
    </location>
</feature>
<evidence type="ECO:0000256" key="7">
    <source>
        <dbReference type="ARBA" id="ARBA00023237"/>
    </source>
</evidence>
<keyword evidence="9" id="KW-0732">Signal</keyword>
<comment type="subcellular location">
    <subcellularLocation>
        <location evidence="1">Cell outer membrane</location>
    </subcellularLocation>
</comment>
<dbReference type="GO" id="GO:0015288">
    <property type="term" value="F:porin activity"/>
    <property type="evidence" value="ECO:0007669"/>
    <property type="project" value="TreeGrafter"/>
</dbReference>
<dbReference type="PANTHER" id="PTHR30026">
    <property type="entry name" value="OUTER MEMBRANE PROTEIN TOLC"/>
    <property type="match status" value="1"/>
</dbReference>
<proteinExistence type="inferred from homology"/>
<reference evidence="10 11" key="1">
    <citation type="submission" date="2018-03" db="EMBL/GenBank/DDBJ databases">
        <title>Mesoflavibacter sp. HG37 and Mesoflavibacter sp. HG96 sp.nov., two marine bacteria isolated from seawater of Western Pacific Ocean.</title>
        <authorList>
            <person name="Cheng H."/>
            <person name="Wu Y.-H."/>
            <person name="Guo L.-L."/>
            <person name="Xu X.-W."/>
        </authorList>
    </citation>
    <scope>NUCLEOTIDE SEQUENCE [LARGE SCALE GENOMIC DNA]</scope>
    <source>
        <strain evidence="10 11">KCTC 32269</strain>
    </source>
</reference>
<evidence type="ECO:0000256" key="8">
    <source>
        <dbReference type="SAM" id="Coils"/>
    </source>
</evidence>
<accession>A0A2T1NDP9</accession>
<keyword evidence="3" id="KW-0813">Transport</keyword>
<organism evidence="10 11">
    <name type="scientific">Aurantibacter aestuarii</name>
    <dbReference type="NCBI Taxonomy" id="1266046"/>
    <lineage>
        <taxon>Bacteria</taxon>
        <taxon>Pseudomonadati</taxon>
        <taxon>Bacteroidota</taxon>
        <taxon>Flavobacteriia</taxon>
        <taxon>Flavobacteriales</taxon>
        <taxon>Flavobacteriaceae</taxon>
        <taxon>Aurantibacter</taxon>
    </lineage>
</organism>
<gene>
    <name evidence="10" type="ORF">C7H52_04605</name>
</gene>
<dbReference type="Proteomes" id="UP000238426">
    <property type="component" value="Unassembled WGS sequence"/>
</dbReference>
<dbReference type="EMBL" id="PXOQ01000007">
    <property type="protein sequence ID" value="PSG90568.1"/>
    <property type="molecule type" value="Genomic_DNA"/>
</dbReference>
<comment type="caution">
    <text evidence="10">The sequence shown here is derived from an EMBL/GenBank/DDBJ whole genome shotgun (WGS) entry which is preliminary data.</text>
</comment>
<feature type="signal peptide" evidence="9">
    <location>
        <begin position="1"/>
        <end position="18"/>
    </location>
</feature>
<evidence type="ECO:0000313" key="10">
    <source>
        <dbReference type="EMBL" id="PSG90568.1"/>
    </source>
</evidence>
<keyword evidence="8" id="KW-0175">Coiled coil</keyword>
<keyword evidence="11" id="KW-1185">Reference proteome</keyword>
<dbReference type="GO" id="GO:0015562">
    <property type="term" value="F:efflux transmembrane transporter activity"/>
    <property type="evidence" value="ECO:0007669"/>
    <property type="project" value="InterPro"/>
</dbReference>
<keyword evidence="5" id="KW-0812">Transmembrane</keyword>
<keyword evidence="6" id="KW-0472">Membrane</keyword>
<keyword evidence="7" id="KW-0998">Cell outer membrane</keyword>
<dbReference type="Gene3D" id="1.20.1600.10">
    <property type="entry name" value="Outer membrane efflux proteins (OEP)"/>
    <property type="match status" value="1"/>
</dbReference>
<dbReference type="PANTHER" id="PTHR30026:SF20">
    <property type="entry name" value="OUTER MEMBRANE PROTEIN TOLC"/>
    <property type="match status" value="1"/>
</dbReference>
<dbReference type="RefSeq" id="WP_106462708.1">
    <property type="nucleotide sequence ID" value="NZ_PXOQ01000007.1"/>
</dbReference>
<evidence type="ECO:0000256" key="6">
    <source>
        <dbReference type="ARBA" id="ARBA00023136"/>
    </source>
</evidence>
<evidence type="ECO:0000256" key="5">
    <source>
        <dbReference type="ARBA" id="ARBA00022692"/>
    </source>
</evidence>
<dbReference type="GO" id="GO:0009279">
    <property type="term" value="C:cell outer membrane"/>
    <property type="evidence" value="ECO:0007669"/>
    <property type="project" value="UniProtKB-SubCell"/>
</dbReference>
<dbReference type="InterPro" id="IPR051906">
    <property type="entry name" value="TolC-like"/>
</dbReference>
<comment type="similarity">
    <text evidence="2">Belongs to the outer membrane factor (OMF) (TC 1.B.17) family.</text>
</comment>
<keyword evidence="4" id="KW-1134">Transmembrane beta strand</keyword>
<dbReference type="GO" id="GO:1990281">
    <property type="term" value="C:efflux pump complex"/>
    <property type="evidence" value="ECO:0007669"/>
    <property type="project" value="TreeGrafter"/>
</dbReference>
<evidence type="ECO:0000256" key="4">
    <source>
        <dbReference type="ARBA" id="ARBA00022452"/>
    </source>
</evidence>
<feature type="chain" id="PRO_5015420359" evidence="9">
    <location>
        <begin position="19"/>
        <end position="447"/>
    </location>
</feature>
<protein>
    <submittedName>
        <fullName evidence="10">Transporter</fullName>
    </submittedName>
</protein>